<evidence type="ECO:0000256" key="3">
    <source>
        <dbReference type="ARBA" id="ARBA00022964"/>
    </source>
</evidence>
<evidence type="ECO:0000313" key="10">
    <source>
        <dbReference type="Proteomes" id="UP000011715"/>
    </source>
</evidence>
<reference evidence="8" key="2">
    <citation type="submission" date="2010-05" db="EMBL/GenBank/DDBJ databases">
        <title>The Genome Sequence of Magnaporthe poae strain ATCC 64411.</title>
        <authorList>
            <consortium name="The Broad Institute Genome Sequencing Platform"/>
            <consortium name="Broad Institute Genome Sequencing Center for Infectious Disease"/>
            <person name="Ma L.-J."/>
            <person name="Dead R."/>
            <person name="Young S."/>
            <person name="Zeng Q."/>
            <person name="Koehrsen M."/>
            <person name="Alvarado L."/>
            <person name="Berlin A."/>
            <person name="Chapman S.B."/>
            <person name="Chen Z."/>
            <person name="Freedman E."/>
            <person name="Gellesch M."/>
            <person name="Goldberg J."/>
            <person name="Griggs A."/>
            <person name="Gujja S."/>
            <person name="Heilman E.R."/>
            <person name="Heiman D."/>
            <person name="Hepburn T."/>
            <person name="Howarth C."/>
            <person name="Jen D."/>
            <person name="Larson L."/>
            <person name="Mehta T."/>
            <person name="Neiman D."/>
            <person name="Pearson M."/>
            <person name="Roberts A."/>
            <person name="Saif S."/>
            <person name="Shea T."/>
            <person name="Shenoy N."/>
            <person name="Sisk P."/>
            <person name="Stolte C."/>
            <person name="Sykes S."/>
            <person name="Walk T."/>
            <person name="White J."/>
            <person name="Yandava C."/>
            <person name="Haas B."/>
            <person name="Nusbaum C."/>
            <person name="Birren B."/>
        </authorList>
    </citation>
    <scope>NUCLEOTIDE SEQUENCE</scope>
    <source>
        <strain evidence="8">ATCC 64411</strain>
    </source>
</reference>
<feature type="region of interest" description="Disordered" evidence="6">
    <location>
        <begin position="121"/>
        <end position="178"/>
    </location>
</feature>
<feature type="compositionally biased region" description="Low complexity" evidence="6">
    <location>
        <begin position="140"/>
        <end position="173"/>
    </location>
</feature>
<keyword evidence="10" id="KW-1185">Reference proteome</keyword>
<dbReference type="AlphaFoldDB" id="A0A0C4DR40"/>
<dbReference type="eggNOG" id="ENOG502QR14">
    <property type="taxonomic scope" value="Eukaryota"/>
</dbReference>
<sequence length="409" mass="44783">MFIPPEIQHTQQDDWLLAPGTADPRVWLSEKRSALATGSRRRWSCWLVGRYIRSSRLYAAPKICQLSAAARPSRLHSTRGMPKQASPQAGSPARSQRPVVLNRSIEKASILRFSACDPITDRRVTTNQRRKKSRRSRPMAKVSKGPAKAASKVGAASGSAHSTTPAAAAAAASPSPPSWPPFKPSLPVVDPLAFESVVPAKVVVARSFFPRSLCRTYVDFLASLPLTTTPARPKRGEAVRQNDRFQVHDPVFASRLWRDTGLRDALLLAGAEEGHDDTVLDPRLWGGEVVGLNPNIRVYRYTKGQHFAPHYDDSNNVAVTAEDGKTSIPAKTTWTLLLYLTSTADGGCAGGETVFYTRDRVSAKEEVAVAPEAGLLLLHKHGDDCMLHEGREVTAGEKWVIRSDLCVRK</sequence>
<protein>
    <recommendedName>
        <fullName evidence="7">Fe2OG dioxygenase domain-containing protein</fullName>
    </recommendedName>
</protein>
<dbReference type="PANTHER" id="PTHR10869:SF236">
    <property type="entry name" value="PROLYL 4-HYDROXYLASE ALPHA SUBUNIT DOMAIN-CONTAINING PROTEIN"/>
    <property type="match status" value="1"/>
</dbReference>
<reference evidence="9" key="4">
    <citation type="journal article" date="2015" name="G3 (Bethesda)">
        <title>Genome sequences of three phytopathogenic species of the Magnaporthaceae family of fungi.</title>
        <authorList>
            <person name="Okagaki L.H."/>
            <person name="Nunes C.C."/>
            <person name="Sailsbery J."/>
            <person name="Clay B."/>
            <person name="Brown D."/>
            <person name="John T."/>
            <person name="Oh Y."/>
            <person name="Young N."/>
            <person name="Fitzgerald M."/>
            <person name="Haas B.J."/>
            <person name="Zeng Q."/>
            <person name="Young S."/>
            <person name="Adiconis X."/>
            <person name="Fan L."/>
            <person name="Levin J.Z."/>
            <person name="Mitchell T.K."/>
            <person name="Okubara P.A."/>
            <person name="Farman M.L."/>
            <person name="Kohn L.M."/>
            <person name="Birren B."/>
            <person name="Ma L.-J."/>
            <person name="Dean R.A."/>
        </authorList>
    </citation>
    <scope>NUCLEOTIDE SEQUENCE</scope>
    <source>
        <strain evidence="9">ATCC 64411 / 73-15</strain>
    </source>
</reference>
<dbReference type="GO" id="GO:0004656">
    <property type="term" value="F:procollagen-proline 4-dioxygenase activity"/>
    <property type="evidence" value="ECO:0007669"/>
    <property type="project" value="TreeGrafter"/>
</dbReference>
<reference evidence="10" key="1">
    <citation type="submission" date="2010-05" db="EMBL/GenBank/DDBJ databases">
        <title>The genome sequence of Magnaporthe poae strain ATCC 64411.</title>
        <authorList>
            <person name="Ma L.-J."/>
            <person name="Dead R."/>
            <person name="Young S."/>
            <person name="Zeng Q."/>
            <person name="Koehrsen M."/>
            <person name="Alvarado L."/>
            <person name="Berlin A."/>
            <person name="Chapman S.B."/>
            <person name="Chen Z."/>
            <person name="Freedman E."/>
            <person name="Gellesch M."/>
            <person name="Goldberg J."/>
            <person name="Griggs A."/>
            <person name="Gujja S."/>
            <person name="Heilman E.R."/>
            <person name="Heiman D."/>
            <person name="Hepburn T."/>
            <person name="Howarth C."/>
            <person name="Jen D."/>
            <person name="Larson L."/>
            <person name="Mehta T."/>
            <person name="Neiman D."/>
            <person name="Pearson M."/>
            <person name="Roberts A."/>
            <person name="Saif S."/>
            <person name="Shea T."/>
            <person name="Shenoy N."/>
            <person name="Sisk P."/>
            <person name="Stolte C."/>
            <person name="Sykes S."/>
            <person name="Walk T."/>
            <person name="White J."/>
            <person name="Yandava C."/>
            <person name="Haas B."/>
            <person name="Nusbaum C."/>
            <person name="Birren B."/>
        </authorList>
    </citation>
    <scope>NUCLEOTIDE SEQUENCE [LARGE SCALE GENOMIC DNA]</scope>
    <source>
        <strain evidence="10">ATCC 64411 / 73-15</strain>
    </source>
</reference>
<dbReference type="InterPro" id="IPR045054">
    <property type="entry name" value="P4HA-like"/>
</dbReference>
<dbReference type="GO" id="GO:0005506">
    <property type="term" value="F:iron ion binding"/>
    <property type="evidence" value="ECO:0007669"/>
    <property type="project" value="InterPro"/>
</dbReference>
<reference evidence="9" key="5">
    <citation type="submission" date="2015-06" db="UniProtKB">
        <authorList>
            <consortium name="EnsemblFungi"/>
        </authorList>
    </citation>
    <scope>IDENTIFICATION</scope>
    <source>
        <strain evidence="9">ATCC 64411</strain>
    </source>
</reference>
<dbReference type="Gene3D" id="2.60.120.620">
    <property type="entry name" value="q2cbj1_9rhob like domain"/>
    <property type="match status" value="1"/>
</dbReference>
<feature type="compositionally biased region" description="Basic residues" evidence="6">
    <location>
        <begin position="128"/>
        <end position="138"/>
    </location>
</feature>
<dbReference type="Proteomes" id="UP000011715">
    <property type="component" value="Unassembled WGS sequence"/>
</dbReference>
<accession>A0A0C4DR40</accession>
<dbReference type="EnsemblFungi" id="MAPG_02341T0">
    <property type="protein sequence ID" value="MAPG_02341T0"/>
    <property type="gene ID" value="MAPG_02341"/>
</dbReference>
<comment type="cofactor">
    <cofactor evidence="1">
        <name>L-ascorbate</name>
        <dbReference type="ChEBI" id="CHEBI:38290"/>
    </cofactor>
</comment>
<dbReference type="InterPro" id="IPR006620">
    <property type="entry name" value="Pro_4_hyd_alph"/>
</dbReference>
<dbReference type="FunFam" id="2.60.120.620:FF:000021">
    <property type="entry name" value="WGS project CABT00000000 data, contig 2.8"/>
    <property type="match status" value="1"/>
</dbReference>
<keyword evidence="3" id="KW-0223">Dioxygenase</keyword>
<name>A0A0C4DR40_MAGP6</name>
<reference evidence="8" key="3">
    <citation type="submission" date="2011-03" db="EMBL/GenBank/DDBJ databases">
        <title>Annotation of Magnaporthe poae ATCC 64411.</title>
        <authorList>
            <person name="Ma L.-J."/>
            <person name="Dead R."/>
            <person name="Young S.K."/>
            <person name="Zeng Q."/>
            <person name="Gargeya S."/>
            <person name="Fitzgerald M."/>
            <person name="Haas B."/>
            <person name="Abouelleil A."/>
            <person name="Alvarado L."/>
            <person name="Arachchi H.M."/>
            <person name="Berlin A."/>
            <person name="Brown A."/>
            <person name="Chapman S.B."/>
            <person name="Chen Z."/>
            <person name="Dunbar C."/>
            <person name="Freedman E."/>
            <person name="Gearin G."/>
            <person name="Gellesch M."/>
            <person name="Goldberg J."/>
            <person name="Griggs A."/>
            <person name="Gujja S."/>
            <person name="Heiman D."/>
            <person name="Howarth C."/>
            <person name="Larson L."/>
            <person name="Lui A."/>
            <person name="MacDonald P.J.P."/>
            <person name="Mehta T."/>
            <person name="Montmayeur A."/>
            <person name="Murphy C."/>
            <person name="Neiman D."/>
            <person name="Pearson M."/>
            <person name="Priest M."/>
            <person name="Roberts A."/>
            <person name="Saif S."/>
            <person name="Shea T."/>
            <person name="Shenoy N."/>
            <person name="Sisk P."/>
            <person name="Stolte C."/>
            <person name="Sykes S."/>
            <person name="Yandava C."/>
            <person name="Wortman J."/>
            <person name="Nusbaum C."/>
            <person name="Birren B."/>
        </authorList>
    </citation>
    <scope>NUCLEOTIDE SEQUENCE</scope>
    <source>
        <strain evidence="8">ATCC 64411</strain>
    </source>
</reference>
<dbReference type="SMART" id="SM00702">
    <property type="entry name" value="P4Hc"/>
    <property type="match status" value="1"/>
</dbReference>
<evidence type="ECO:0000256" key="4">
    <source>
        <dbReference type="ARBA" id="ARBA00023002"/>
    </source>
</evidence>
<dbReference type="GO" id="GO:0005783">
    <property type="term" value="C:endoplasmic reticulum"/>
    <property type="evidence" value="ECO:0007669"/>
    <property type="project" value="TreeGrafter"/>
</dbReference>
<dbReference type="InterPro" id="IPR005123">
    <property type="entry name" value="Oxoglu/Fe-dep_dioxygenase_dom"/>
</dbReference>
<dbReference type="InterPro" id="IPR044862">
    <property type="entry name" value="Pro_4_hyd_alph_FE2OG_OXY"/>
</dbReference>
<dbReference type="OrthoDB" id="69177at2759"/>
<gene>
    <name evidence="8" type="ORF">MAPG_02341</name>
</gene>
<dbReference type="EMBL" id="GL876967">
    <property type="protein sequence ID" value="KLU83277.1"/>
    <property type="molecule type" value="Genomic_DNA"/>
</dbReference>
<evidence type="ECO:0000256" key="2">
    <source>
        <dbReference type="ARBA" id="ARBA00022723"/>
    </source>
</evidence>
<feature type="region of interest" description="Disordered" evidence="6">
    <location>
        <begin position="71"/>
        <end position="99"/>
    </location>
</feature>
<dbReference type="VEuPathDB" id="FungiDB:MAPG_02341"/>
<evidence type="ECO:0000256" key="6">
    <source>
        <dbReference type="SAM" id="MobiDB-lite"/>
    </source>
</evidence>
<dbReference type="PANTHER" id="PTHR10869">
    <property type="entry name" value="PROLYL 4-HYDROXYLASE ALPHA SUBUNIT"/>
    <property type="match status" value="1"/>
</dbReference>
<evidence type="ECO:0000256" key="1">
    <source>
        <dbReference type="ARBA" id="ARBA00001961"/>
    </source>
</evidence>
<dbReference type="PROSITE" id="PS51471">
    <property type="entry name" value="FE2OG_OXY"/>
    <property type="match status" value="1"/>
</dbReference>
<dbReference type="GO" id="GO:0031418">
    <property type="term" value="F:L-ascorbic acid binding"/>
    <property type="evidence" value="ECO:0007669"/>
    <property type="project" value="InterPro"/>
</dbReference>
<proteinExistence type="predicted"/>
<keyword evidence="2" id="KW-0479">Metal-binding</keyword>
<dbReference type="Pfam" id="PF13640">
    <property type="entry name" value="2OG-FeII_Oxy_3"/>
    <property type="match status" value="1"/>
</dbReference>
<evidence type="ECO:0000313" key="9">
    <source>
        <dbReference type="EnsemblFungi" id="MAPG_02341T0"/>
    </source>
</evidence>
<organism evidence="9 10">
    <name type="scientific">Magnaporthiopsis poae (strain ATCC 64411 / 73-15)</name>
    <name type="common">Kentucky bluegrass fungus</name>
    <name type="synonym">Magnaporthe poae</name>
    <dbReference type="NCBI Taxonomy" id="644358"/>
    <lineage>
        <taxon>Eukaryota</taxon>
        <taxon>Fungi</taxon>
        <taxon>Dikarya</taxon>
        <taxon>Ascomycota</taxon>
        <taxon>Pezizomycotina</taxon>
        <taxon>Sordariomycetes</taxon>
        <taxon>Sordariomycetidae</taxon>
        <taxon>Magnaporthales</taxon>
        <taxon>Magnaporthaceae</taxon>
        <taxon>Magnaporthiopsis</taxon>
    </lineage>
</organism>
<feature type="domain" description="Fe2OG dioxygenase" evidence="7">
    <location>
        <begin position="291"/>
        <end position="409"/>
    </location>
</feature>
<evidence type="ECO:0000256" key="5">
    <source>
        <dbReference type="ARBA" id="ARBA00023004"/>
    </source>
</evidence>
<keyword evidence="4" id="KW-0560">Oxidoreductase</keyword>
<keyword evidence="5" id="KW-0408">Iron</keyword>
<evidence type="ECO:0000259" key="7">
    <source>
        <dbReference type="PROSITE" id="PS51471"/>
    </source>
</evidence>
<dbReference type="EMBL" id="ADBL01000588">
    <property type="status" value="NOT_ANNOTATED_CDS"/>
    <property type="molecule type" value="Genomic_DNA"/>
</dbReference>
<evidence type="ECO:0000313" key="8">
    <source>
        <dbReference type="EMBL" id="KLU83277.1"/>
    </source>
</evidence>